<keyword evidence="1" id="KW-0472">Membrane</keyword>
<keyword evidence="3" id="KW-1185">Reference proteome</keyword>
<organism evidence="3 4">
    <name type="scientific">Heligmosomoides polygyrus</name>
    <name type="common">Parasitic roundworm</name>
    <dbReference type="NCBI Taxonomy" id="6339"/>
    <lineage>
        <taxon>Eukaryota</taxon>
        <taxon>Metazoa</taxon>
        <taxon>Ecdysozoa</taxon>
        <taxon>Nematoda</taxon>
        <taxon>Chromadorea</taxon>
        <taxon>Rhabditida</taxon>
        <taxon>Rhabditina</taxon>
        <taxon>Rhabditomorpha</taxon>
        <taxon>Strongyloidea</taxon>
        <taxon>Heligmosomidae</taxon>
        <taxon>Heligmosomoides</taxon>
    </lineage>
</organism>
<evidence type="ECO:0000313" key="4">
    <source>
        <dbReference type="WBParaSite" id="HPBE_0001959201-mRNA-1"/>
    </source>
</evidence>
<name>A0A183GBU3_HELPZ</name>
<dbReference type="Proteomes" id="UP000050761">
    <property type="component" value="Unassembled WGS sequence"/>
</dbReference>
<reference evidence="2 3" key="1">
    <citation type="submission" date="2018-11" db="EMBL/GenBank/DDBJ databases">
        <authorList>
            <consortium name="Pathogen Informatics"/>
        </authorList>
    </citation>
    <scope>NUCLEOTIDE SEQUENCE [LARGE SCALE GENOMIC DNA]</scope>
</reference>
<keyword evidence="1" id="KW-0812">Transmembrane</keyword>
<accession>A0A183GBU3</accession>
<gene>
    <name evidence="2" type="ORF">HPBE_LOCUS19591</name>
</gene>
<dbReference type="WBParaSite" id="HPBE_0001959201-mRNA-1">
    <property type="protein sequence ID" value="HPBE_0001959201-mRNA-1"/>
    <property type="gene ID" value="HPBE_0001959201"/>
</dbReference>
<protein>
    <submittedName>
        <fullName evidence="4">Transmembrane protein</fullName>
    </submittedName>
</protein>
<evidence type="ECO:0000313" key="2">
    <source>
        <dbReference type="EMBL" id="VDP15735.1"/>
    </source>
</evidence>
<evidence type="ECO:0000256" key="1">
    <source>
        <dbReference type="SAM" id="Phobius"/>
    </source>
</evidence>
<dbReference type="EMBL" id="UZAH01031485">
    <property type="protein sequence ID" value="VDP15735.1"/>
    <property type="molecule type" value="Genomic_DNA"/>
</dbReference>
<sequence>MEQFWAFVFQSSLKDIKALPVDESEARDDDLKTLSSGYAILVVTFIYIVIAVAFFITFSCSHSKPSQAR</sequence>
<accession>A0A3P8CBQ7</accession>
<feature type="transmembrane region" description="Helical" evidence="1">
    <location>
        <begin position="38"/>
        <end position="60"/>
    </location>
</feature>
<keyword evidence="1" id="KW-1133">Transmembrane helix</keyword>
<reference evidence="4" key="2">
    <citation type="submission" date="2019-09" db="UniProtKB">
        <authorList>
            <consortium name="WormBaseParasite"/>
        </authorList>
    </citation>
    <scope>IDENTIFICATION</scope>
</reference>
<proteinExistence type="predicted"/>
<dbReference type="AlphaFoldDB" id="A0A183GBU3"/>
<evidence type="ECO:0000313" key="3">
    <source>
        <dbReference type="Proteomes" id="UP000050761"/>
    </source>
</evidence>